<dbReference type="Proteomes" id="UP000054324">
    <property type="component" value="Unassembled WGS sequence"/>
</dbReference>
<dbReference type="AlphaFoldDB" id="A0A074ZQL9"/>
<dbReference type="KEGG" id="ovi:T265_13325"/>
<keyword evidence="2" id="KW-1185">Reference proteome</keyword>
<organism evidence="1 2">
    <name type="scientific">Opisthorchis viverrini</name>
    <name type="common">Southeast Asian liver fluke</name>
    <dbReference type="NCBI Taxonomy" id="6198"/>
    <lineage>
        <taxon>Eukaryota</taxon>
        <taxon>Metazoa</taxon>
        <taxon>Spiralia</taxon>
        <taxon>Lophotrochozoa</taxon>
        <taxon>Platyhelminthes</taxon>
        <taxon>Trematoda</taxon>
        <taxon>Digenea</taxon>
        <taxon>Opisthorchiida</taxon>
        <taxon>Opisthorchiata</taxon>
        <taxon>Opisthorchiidae</taxon>
        <taxon>Opisthorchis</taxon>
    </lineage>
</organism>
<protein>
    <submittedName>
        <fullName evidence="1">Uncharacterized protein</fullName>
    </submittedName>
</protein>
<sequence>MQLTKKVRFIFMRETTLLVAENSSTAHDRSRPSWGSSDRRSLRVSVNLMFYLNPNWTVFEKYTNLQINLVSTRVDLSSMILSAAEFARNDFHNSLPCHSLTAFGSLPHFTWLCEKNPSRKSVDWHTQHVARPVQTMQCDQLIGKKEKKAFSCGTLSLPCHPKVAPRAGILPGCPSLDRGSRVAEVGFEPQTFRSVNSRSNHLAISSIEGELSLPNAVQRTSALLIRLVEPKGDEHFSRNTELNTLFERYTHLQINLVFRKESVQLWHPFGA</sequence>
<dbReference type="EMBL" id="KL596674">
    <property type="protein sequence ID" value="KER29678.1"/>
    <property type="molecule type" value="Genomic_DNA"/>
</dbReference>
<dbReference type="OrthoDB" id="10066259at2759"/>
<name>A0A074ZQL9_OPIVI</name>
<reference evidence="1 2" key="1">
    <citation type="submission" date="2013-11" db="EMBL/GenBank/DDBJ databases">
        <title>Opisthorchis viverrini - life in the bile duct.</title>
        <authorList>
            <person name="Young N.D."/>
            <person name="Nagarajan N."/>
            <person name="Lin S.J."/>
            <person name="Korhonen P.K."/>
            <person name="Jex A.R."/>
            <person name="Hall R.S."/>
            <person name="Safavi-Hemami H."/>
            <person name="Kaewkong W."/>
            <person name="Bertrand D."/>
            <person name="Gao S."/>
            <person name="Seet Q."/>
            <person name="Wongkham S."/>
            <person name="Teh B.T."/>
            <person name="Wongkham C."/>
            <person name="Intapan P.M."/>
            <person name="Maleewong W."/>
            <person name="Yang X."/>
            <person name="Hu M."/>
            <person name="Wang Z."/>
            <person name="Hofmann A."/>
            <person name="Sternberg P.W."/>
            <person name="Tan P."/>
            <person name="Wang J."/>
            <person name="Gasser R.B."/>
        </authorList>
    </citation>
    <scope>NUCLEOTIDE SEQUENCE [LARGE SCALE GENOMIC DNA]</scope>
</reference>
<accession>A0A074ZQL9</accession>
<dbReference type="STRING" id="6198.A0A074ZQL9"/>
<dbReference type="GeneID" id="20327492"/>
<evidence type="ECO:0000313" key="1">
    <source>
        <dbReference type="EMBL" id="KER29678.1"/>
    </source>
</evidence>
<proteinExistence type="predicted"/>
<evidence type="ECO:0000313" key="2">
    <source>
        <dbReference type="Proteomes" id="UP000054324"/>
    </source>
</evidence>
<dbReference type="RefSeq" id="XP_009166613.1">
    <property type="nucleotide sequence ID" value="XM_009168349.1"/>
</dbReference>
<gene>
    <name evidence="1" type="ORF">T265_13325</name>
</gene>
<dbReference type="CTD" id="20327492"/>